<sequence length="390" mass="43260">MTTDARSSDHNILRVTRNKRLLLLALAVTAAGLSYGAYWWEVGRLRVETHNAFVAGNLVPVTAQVSGVITDVRAEETQYVNEGDLVITLDANEAAAALGQARGHLGETVRRIAALFITKRQLAERLEARTARLDVIRHDMTRYQYVAPHGAVAKQIVQNAQDQLRALEADVREAQAEVDALDAQVGRTTVMEHPAVELAKHQFIEAHLRYARQQIRAPVAGYVAKRKGQVGDRVAPGVTLMTIVPLEHLWVEANLRETELERVRPGQPALVHVDLYGRRYTYHGTVEGVVPGAGSVFATLPPDNATGNFIHIVQRIPVRISLLREELLEQPIRPGLSTVTQIDVRESGQSIWSSLTNTSTEEYHTDLYAEELQKAEILAQETMQKNVPIP</sequence>
<dbReference type="PANTHER" id="PTHR30386">
    <property type="entry name" value="MEMBRANE FUSION SUBUNIT OF EMRAB-TOLC MULTIDRUG EFFLUX PUMP"/>
    <property type="match status" value="1"/>
</dbReference>
<keyword evidence="3" id="KW-1133">Transmembrane helix</keyword>
<keyword evidence="6" id="KW-1185">Reference proteome</keyword>
<feature type="domain" description="Multidrug export protein EmrA/FarA alpha-helical hairpin" evidence="4">
    <location>
        <begin position="93"/>
        <end position="212"/>
    </location>
</feature>
<protein>
    <submittedName>
        <fullName evidence="5">Multidrug resistance protein EmrK</fullName>
    </submittedName>
</protein>
<evidence type="ECO:0000313" key="5">
    <source>
        <dbReference type="EMBL" id="CAE6770548.1"/>
    </source>
</evidence>
<organism evidence="5 6">
    <name type="scientific">Nitrospira defluvii</name>
    <dbReference type="NCBI Taxonomy" id="330214"/>
    <lineage>
        <taxon>Bacteria</taxon>
        <taxon>Pseudomonadati</taxon>
        <taxon>Nitrospirota</taxon>
        <taxon>Nitrospiria</taxon>
        <taxon>Nitrospirales</taxon>
        <taxon>Nitrospiraceae</taxon>
        <taxon>Nitrospira</taxon>
    </lineage>
</organism>
<keyword evidence="3" id="KW-0472">Membrane</keyword>
<reference evidence="5 6" key="1">
    <citation type="submission" date="2021-02" db="EMBL/GenBank/DDBJ databases">
        <authorList>
            <person name="Han P."/>
        </authorList>
    </citation>
    <scope>NUCLEOTIDE SEQUENCE [LARGE SCALE GENOMIC DNA]</scope>
    <source>
        <strain evidence="5">Candidatus Nitrospira sp. ZN2</strain>
    </source>
</reference>
<dbReference type="SUPFAM" id="SSF111369">
    <property type="entry name" value="HlyD-like secretion proteins"/>
    <property type="match status" value="1"/>
</dbReference>
<keyword evidence="2" id="KW-0175">Coiled coil</keyword>
<feature type="coiled-coil region" evidence="2">
    <location>
        <begin position="150"/>
        <end position="184"/>
    </location>
</feature>
<name>A0ABN7LXZ7_9BACT</name>
<dbReference type="InterPro" id="IPR050739">
    <property type="entry name" value="MFP"/>
</dbReference>
<feature type="transmembrane region" description="Helical" evidence="3">
    <location>
        <begin position="21"/>
        <end position="40"/>
    </location>
</feature>
<evidence type="ECO:0000313" key="6">
    <source>
        <dbReference type="Proteomes" id="UP000675880"/>
    </source>
</evidence>
<evidence type="ECO:0000259" key="4">
    <source>
        <dbReference type="Pfam" id="PF25885"/>
    </source>
</evidence>
<gene>
    <name evidence="5" type="ORF">NSPZN2_40262</name>
</gene>
<comment type="subcellular location">
    <subcellularLocation>
        <location evidence="1">Cell envelope</location>
    </subcellularLocation>
</comment>
<keyword evidence="3" id="KW-0812">Transmembrane</keyword>
<evidence type="ECO:0000256" key="2">
    <source>
        <dbReference type="SAM" id="Coils"/>
    </source>
</evidence>
<dbReference type="Proteomes" id="UP000675880">
    <property type="component" value="Unassembled WGS sequence"/>
</dbReference>
<evidence type="ECO:0000256" key="1">
    <source>
        <dbReference type="ARBA" id="ARBA00004196"/>
    </source>
</evidence>
<dbReference type="InterPro" id="IPR058633">
    <property type="entry name" value="EmrA/FarA_HH"/>
</dbReference>
<accession>A0ABN7LXZ7</accession>
<comment type="caution">
    <text evidence="5">The sequence shown here is derived from an EMBL/GenBank/DDBJ whole genome shotgun (WGS) entry which is preliminary data.</text>
</comment>
<proteinExistence type="predicted"/>
<dbReference type="Gene3D" id="2.40.30.170">
    <property type="match status" value="1"/>
</dbReference>
<dbReference type="EMBL" id="CAJNBJ010000017">
    <property type="protein sequence ID" value="CAE6770548.1"/>
    <property type="molecule type" value="Genomic_DNA"/>
</dbReference>
<dbReference type="RefSeq" id="WP_213043108.1">
    <property type="nucleotide sequence ID" value="NZ_CAJNBJ010000017.1"/>
</dbReference>
<evidence type="ECO:0000256" key="3">
    <source>
        <dbReference type="SAM" id="Phobius"/>
    </source>
</evidence>
<dbReference type="Pfam" id="PF25885">
    <property type="entry name" value="HH_EMRA"/>
    <property type="match status" value="1"/>
</dbReference>
<dbReference type="PANTHER" id="PTHR30386:SF19">
    <property type="entry name" value="MULTIDRUG EXPORT PROTEIN EMRA-RELATED"/>
    <property type="match status" value="1"/>
</dbReference>
<dbReference type="Gene3D" id="2.40.50.100">
    <property type="match status" value="1"/>
</dbReference>
<dbReference type="Gene3D" id="1.10.287.470">
    <property type="entry name" value="Helix hairpin bin"/>
    <property type="match status" value="1"/>
</dbReference>